<dbReference type="AlphaFoldDB" id="A0AAV2K074"/>
<keyword evidence="3" id="KW-1185">Reference proteome</keyword>
<feature type="compositionally biased region" description="Basic and acidic residues" evidence="1">
    <location>
        <begin position="74"/>
        <end position="95"/>
    </location>
</feature>
<proteinExistence type="predicted"/>
<dbReference type="Proteomes" id="UP001497482">
    <property type="component" value="Chromosome 15"/>
</dbReference>
<gene>
    <name evidence="2" type="ORF">KC01_LOCUS12940</name>
</gene>
<reference evidence="2 3" key="1">
    <citation type="submission" date="2024-04" db="EMBL/GenBank/DDBJ databases">
        <authorList>
            <person name="Waldvogel A.-M."/>
            <person name="Schoenle A."/>
        </authorList>
    </citation>
    <scope>NUCLEOTIDE SEQUENCE [LARGE SCALE GENOMIC DNA]</scope>
</reference>
<dbReference type="EMBL" id="OZ035837">
    <property type="protein sequence ID" value="CAL1582303.1"/>
    <property type="molecule type" value="Genomic_DNA"/>
</dbReference>
<evidence type="ECO:0000256" key="1">
    <source>
        <dbReference type="SAM" id="MobiDB-lite"/>
    </source>
</evidence>
<evidence type="ECO:0000313" key="2">
    <source>
        <dbReference type="EMBL" id="CAL1582303.1"/>
    </source>
</evidence>
<protein>
    <submittedName>
        <fullName evidence="2">Uncharacterized protein</fullName>
    </submittedName>
</protein>
<organism evidence="2 3">
    <name type="scientific">Knipowitschia caucasica</name>
    <name type="common">Caucasian dwarf goby</name>
    <name type="synonym">Pomatoschistus caucasicus</name>
    <dbReference type="NCBI Taxonomy" id="637954"/>
    <lineage>
        <taxon>Eukaryota</taxon>
        <taxon>Metazoa</taxon>
        <taxon>Chordata</taxon>
        <taxon>Craniata</taxon>
        <taxon>Vertebrata</taxon>
        <taxon>Euteleostomi</taxon>
        <taxon>Actinopterygii</taxon>
        <taxon>Neopterygii</taxon>
        <taxon>Teleostei</taxon>
        <taxon>Neoteleostei</taxon>
        <taxon>Acanthomorphata</taxon>
        <taxon>Gobiaria</taxon>
        <taxon>Gobiiformes</taxon>
        <taxon>Gobioidei</taxon>
        <taxon>Gobiidae</taxon>
        <taxon>Gobiinae</taxon>
        <taxon>Knipowitschia</taxon>
    </lineage>
</organism>
<name>A0AAV2K074_KNICA</name>
<accession>A0AAV2K074</accession>
<feature type="region of interest" description="Disordered" evidence="1">
    <location>
        <begin position="1"/>
        <end position="109"/>
    </location>
</feature>
<evidence type="ECO:0000313" key="3">
    <source>
        <dbReference type="Proteomes" id="UP001497482"/>
    </source>
</evidence>
<feature type="compositionally biased region" description="Polar residues" evidence="1">
    <location>
        <begin position="18"/>
        <end position="43"/>
    </location>
</feature>
<sequence length="109" mass="11584">MGPTPLRLPCPELGTGFSPPSLQLSSGVRQVTAGTERVASTQHVRPHALPRRLDLTVGGDDGENLASTRGGEGGVRRNLELHLHPTDRPRTDAHPHGSITSPFWGGGRI</sequence>